<sequence length="88" mass="9958">MADWVRCPGGAFQKRAQPIEGMVRCREEAIAMGKVLEIVIVAPQCNRKRNVVDPMPEASKAQIANRRVVDCYAPKRIDDRQSTFKQIT</sequence>
<evidence type="ECO:0000313" key="2">
    <source>
        <dbReference type="Proteomes" id="UP000070186"/>
    </source>
</evidence>
<accession>A0A133XE65</accession>
<keyword evidence="2" id="KW-1185">Reference proteome</keyword>
<name>A0A133XE65_9RHOO</name>
<proteinExistence type="predicted"/>
<dbReference type="AlphaFoldDB" id="A0A133XE65"/>
<protein>
    <submittedName>
        <fullName evidence="1">Uncharacterized protein</fullName>
    </submittedName>
</protein>
<dbReference type="Proteomes" id="UP000070186">
    <property type="component" value="Unassembled WGS sequence"/>
</dbReference>
<reference evidence="1 2" key="1">
    <citation type="submission" date="2015-12" db="EMBL/GenBank/DDBJ databases">
        <title>Nitrous oxide reduction kinetics distinguish bacteria harboring typical versus atypical NosZ.</title>
        <authorList>
            <person name="Yoon S."/>
            <person name="Nissen S."/>
            <person name="Park D."/>
            <person name="Sanford R.A."/>
            <person name="Loeffler F.E."/>
        </authorList>
    </citation>
    <scope>NUCLEOTIDE SEQUENCE [LARGE SCALE GENOMIC DNA]</scope>
    <source>
        <strain evidence="1 2">ATCC BAA-841</strain>
    </source>
</reference>
<evidence type="ECO:0000313" key="1">
    <source>
        <dbReference type="EMBL" id="KXB29234.1"/>
    </source>
</evidence>
<comment type="caution">
    <text evidence="1">The sequence shown here is derived from an EMBL/GenBank/DDBJ whole genome shotgun (WGS) entry which is preliminary data.</text>
</comment>
<organism evidence="1 2">
    <name type="scientific">Dechloromonas denitrificans</name>
    <dbReference type="NCBI Taxonomy" id="281362"/>
    <lineage>
        <taxon>Bacteria</taxon>
        <taxon>Pseudomonadati</taxon>
        <taxon>Pseudomonadota</taxon>
        <taxon>Betaproteobacteria</taxon>
        <taxon>Rhodocyclales</taxon>
        <taxon>Azonexaceae</taxon>
        <taxon>Dechloromonas</taxon>
    </lineage>
</organism>
<dbReference type="EMBL" id="LODL01000039">
    <property type="protein sequence ID" value="KXB29234.1"/>
    <property type="molecule type" value="Genomic_DNA"/>
</dbReference>
<gene>
    <name evidence="1" type="ORF">AT959_18805</name>
</gene>